<accession>A0A8T4KQM6</accession>
<organism evidence="1 2">
    <name type="scientific">Candidatus Iainarchaeum sp</name>
    <dbReference type="NCBI Taxonomy" id="3101447"/>
    <lineage>
        <taxon>Archaea</taxon>
        <taxon>Candidatus Iainarchaeota</taxon>
        <taxon>Candidatus Iainarchaeia</taxon>
        <taxon>Candidatus Iainarchaeales</taxon>
        <taxon>Candidatus Iainarchaeaceae</taxon>
        <taxon>Candidatus Iainarchaeum</taxon>
    </lineage>
</organism>
<comment type="caution">
    <text evidence="1">The sequence shown here is derived from an EMBL/GenBank/DDBJ whole genome shotgun (WGS) entry which is preliminary data.</text>
</comment>
<dbReference type="EMBL" id="JAGVWD010000021">
    <property type="protein sequence ID" value="MBS3057323.1"/>
    <property type="molecule type" value="Genomic_DNA"/>
</dbReference>
<proteinExistence type="predicted"/>
<dbReference type="AlphaFoldDB" id="A0A8T4KQM6"/>
<dbReference type="Gene3D" id="3.40.50.150">
    <property type="entry name" value="Vaccinia Virus protein VP39"/>
    <property type="match status" value="1"/>
</dbReference>
<keyword evidence="1" id="KW-0489">Methyltransferase</keyword>
<evidence type="ECO:0000313" key="2">
    <source>
        <dbReference type="Proteomes" id="UP000677687"/>
    </source>
</evidence>
<reference evidence="1" key="2">
    <citation type="submission" date="2021-05" db="EMBL/GenBank/DDBJ databases">
        <title>Protein family content uncovers lineage relationships and bacterial pathway maintenance mechanisms in DPANN archaea.</title>
        <authorList>
            <person name="Castelle C.J."/>
            <person name="Meheust R."/>
            <person name="Jaffe A.L."/>
            <person name="Seitz K."/>
            <person name="Gong X."/>
            <person name="Baker B.J."/>
            <person name="Banfield J.F."/>
        </authorList>
    </citation>
    <scope>NUCLEOTIDE SEQUENCE</scope>
    <source>
        <strain evidence="1">RIFCSPHIGHO2_01_FULL_AR10_44_11</strain>
    </source>
</reference>
<dbReference type="Proteomes" id="UP000677687">
    <property type="component" value="Unassembled WGS sequence"/>
</dbReference>
<gene>
    <name evidence="1" type="ORF">J4415_01715</name>
</gene>
<dbReference type="GO" id="GO:0008168">
    <property type="term" value="F:methyltransferase activity"/>
    <property type="evidence" value="ECO:0007669"/>
    <property type="project" value="UniProtKB-KW"/>
</dbReference>
<dbReference type="InterPro" id="IPR029063">
    <property type="entry name" value="SAM-dependent_MTases_sf"/>
</dbReference>
<dbReference type="GO" id="GO:0032259">
    <property type="term" value="P:methylation"/>
    <property type="evidence" value="ECO:0007669"/>
    <property type="project" value="UniProtKB-KW"/>
</dbReference>
<dbReference type="SUPFAM" id="SSF53335">
    <property type="entry name" value="S-adenosyl-L-methionine-dependent methyltransferases"/>
    <property type="match status" value="1"/>
</dbReference>
<reference evidence="1" key="1">
    <citation type="submission" date="2021-03" db="EMBL/GenBank/DDBJ databases">
        <authorList>
            <person name="Jaffe A."/>
        </authorList>
    </citation>
    <scope>NUCLEOTIDE SEQUENCE</scope>
    <source>
        <strain evidence="1">RIFCSPHIGHO2_01_FULL_AR10_44_11</strain>
    </source>
</reference>
<name>A0A8T4KQM6_9ARCH</name>
<protein>
    <submittedName>
        <fullName evidence="1">Class I SAM-dependent methyltransferase</fullName>
    </submittedName>
</protein>
<sequence length="238" mass="26942">MRSLVARGLAKRTSEGKLALTDKGRQRLENLWGVNKKELNKILKQVRKRYPLEITGRGYAYHAFGYIPVLTILKKQLGSLRGKKILEVGFWEIPFLQELKRRGAIVAGVDVTPSSISKHPKEIIKKLNLMEGNVTKLNEILKGQKFDGIVARNLFEIFSAEVTSPLNRNLPWGRFIEEKGTLKEAFAAIRNQLKDGGIFISAEDNRYITAQSSFPGFKRLYLATPELVLEKMAVFKAI</sequence>
<keyword evidence="1" id="KW-0808">Transferase</keyword>
<evidence type="ECO:0000313" key="1">
    <source>
        <dbReference type="EMBL" id="MBS3057323.1"/>
    </source>
</evidence>